<dbReference type="Gene3D" id="2.70.70.10">
    <property type="entry name" value="Glucose Permease (Domain IIA)"/>
    <property type="match status" value="1"/>
</dbReference>
<reference evidence="6 7" key="1">
    <citation type="submission" date="2020-01" db="EMBL/GenBank/DDBJ databases">
        <title>Whole-genome sequence of Heliobacterium undosum DSM 13378.</title>
        <authorList>
            <person name="Kyndt J.A."/>
            <person name="Meyer T.E."/>
        </authorList>
    </citation>
    <scope>NUCLEOTIDE SEQUENCE [LARGE SCALE GENOMIC DNA]</scope>
    <source>
        <strain evidence="6 7">DSM 13378</strain>
    </source>
</reference>
<accession>A0A845L469</accession>
<dbReference type="EMBL" id="WXEY01000005">
    <property type="protein sequence ID" value="MZP29420.1"/>
    <property type="molecule type" value="Genomic_DNA"/>
</dbReference>
<gene>
    <name evidence="6" type="ORF">GTO91_06845</name>
</gene>
<evidence type="ECO:0000313" key="7">
    <source>
        <dbReference type="Proteomes" id="UP000463470"/>
    </source>
</evidence>
<dbReference type="Gene3D" id="6.10.250.3150">
    <property type="match status" value="1"/>
</dbReference>
<dbReference type="InterPro" id="IPR011055">
    <property type="entry name" value="Dup_hybrid_motif"/>
</dbReference>
<keyword evidence="2" id="KW-0175">Coiled coil</keyword>
<dbReference type="SUPFAM" id="SSF51261">
    <property type="entry name" value="Duplicated hybrid motif"/>
    <property type="match status" value="1"/>
</dbReference>
<dbReference type="FunFam" id="2.70.70.10:FF:000006">
    <property type="entry name" value="M23 family peptidase"/>
    <property type="match status" value="1"/>
</dbReference>
<dbReference type="Pfam" id="PF01551">
    <property type="entry name" value="Peptidase_M23"/>
    <property type="match status" value="1"/>
</dbReference>
<comment type="caution">
    <text evidence="6">The sequence shown here is derived from an EMBL/GenBank/DDBJ whole genome shotgun (WGS) entry which is preliminary data.</text>
</comment>
<dbReference type="PANTHER" id="PTHR21666:SF289">
    <property type="entry name" value="L-ALA--D-GLU ENDOPEPTIDASE"/>
    <property type="match status" value="1"/>
</dbReference>
<dbReference type="CDD" id="cd12797">
    <property type="entry name" value="M23_peptidase"/>
    <property type="match status" value="1"/>
</dbReference>
<evidence type="ECO:0000256" key="1">
    <source>
        <dbReference type="ARBA" id="ARBA00022729"/>
    </source>
</evidence>
<feature type="domain" description="Peptidoglycan hydrolase PcsB coiled-coil" evidence="5">
    <location>
        <begin position="110"/>
        <end position="182"/>
    </location>
</feature>
<dbReference type="InterPro" id="IPR016047">
    <property type="entry name" value="M23ase_b-sheet_dom"/>
</dbReference>
<dbReference type="InterPro" id="IPR057309">
    <property type="entry name" value="PcsB_CC"/>
</dbReference>
<feature type="region of interest" description="Disordered" evidence="3">
    <location>
        <begin position="252"/>
        <end position="277"/>
    </location>
</feature>
<dbReference type="InterPro" id="IPR050570">
    <property type="entry name" value="Cell_wall_metabolism_enzyme"/>
</dbReference>
<evidence type="ECO:0000259" key="4">
    <source>
        <dbReference type="Pfam" id="PF01551"/>
    </source>
</evidence>
<keyword evidence="1" id="KW-0732">Signal</keyword>
<dbReference type="GO" id="GO:0004222">
    <property type="term" value="F:metalloendopeptidase activity"/>
    <property type="evidence" value="ECO:0007669"/>
    <property type="project" value="TreeGrafter"/>
</dbReference>
<sequence length="391" mass="42950">MRQRLLIRGLAAGLAAAVLLGIATPGVRLFPLKAAVADELQSKQQELDEVRGMIESTRRELKEKERERQGVLGKLTAVKSEMNRTEVALYDLTRKVKDVEGRIGTAEKEIADAQKRQASQTEALKARLKDMYINGSVSYLDVILQASSFTDFLTRMDLMEKIVESDARLIAKIEAEEKTITERKTELEKRRAELAQLREQTAAQKVILAQQAQETQQVLAQVVNEKESIERMLDEEEAASRQLEAVIRSMQTKQNRPKMGSGPMAHPVPNNTSVSSPYGNRIHPVLKKARFHTGVDFPAPSGTPIHAAQTGVITMAGYYGAYGNTVIIDHGGGTATLYGHMSVINVSDGQTVQKGDVIGQVGSTGWSTGPHLHFEVRVNGNHTDPMPYIGG</sequence>
<feature type="domain" description="M23ase beta-sheet core" evidence="4">
    <location>
        <begin position="290"/>
        <end position="385"/>
    </location>
</feature>
<organism evidence="6 7">
    <name type="scientific">Heliomicrobium undosum</name>
    <dbReference type="NCBI Taxonomy" id="121734"/>
    <lineage>
        <taxon>Bacteria</taxon>
        <taxon>Bacillati</taxon>
        <taxon>Bacillota</taxon>
        <taxon>Clostridia</taxon>
        <taxon>Eubacteriales</taxon>
        <taxon>Heliobacteriaceae</taxon>
        <taxon>Heliomicrobium</taxon>
    </lineage>
</organism>
<dbReference type="RefSeq" id="WP_161256836.1">
    <property type="nucleotide sequence ID" value="NZ_WXEY01000005.1"/>
</dbReference>
<evidence type="ECO:0000259" key="5">
    <source>
        <dbReference type="Pfam" id="PF24568"/>
    </source>
</evidence>
<dbReference type="OrthoDB" id="9814460at2"/>
<evidence type="ECO:0000313" key="6">
    <source>
        <dbReference type="EMBL" id="MZP29420.1"/>
    </source>
</evidence>
<dbReference type="AlphaFoldDB" id="A0A845L469"/>
<proteinExistence type="predicted"/>
<protein>
    <submittedName>
        <fullName evidence="6">Peptidoglycan DD-metalloendopeptidase family protein</fullName>
    </submittedName>
</protein>
<dbReference type="PANTHER" id="PTHR21666">
    <property type="entry name" value="PEPTIDASE-RELATED"/>
    <property type="match status" value="1"/>
</dbReference>
<evidence type="ECO:0000256" key="2">
    <source>
        <dbReference type="SAM" id="Coils"/>
    </source>
</evidence>
<feature type="coiled-coil region" evidence="2">
    <location>
        <begin position="40"/>
        <end position="131"/>
    </location>
</feature>
<evidence type="ECO:0000256" key="3">
    <source>
        <dbReference type="SAM" id="MobiDB-lite"/>
    </source>
</evidence>
<dbReference type="Proteomes" id="UP000463470">
    <property type="component" value="Unassembled WGS sequence"/>
</dbReference>
<dbReference type="Pfam" id="PF24568">
    <property type="entry name" value="CC_PcsB"/>
    <property type="match status" value="1"/>
</dbReference>
<name>A0A845L469_9FIRM</name>
<keyword evidence="7" id="KW-1185">Reference proteome</keyword>